<dbReference type="PROSITE" id="PS51194">
    <property type="entry name" value="HELICASE_CTER"/>
    <property type="match status" value="1"/>
</dbReference>
<feature type="domain" description="Helicase ATP-binding" evidence="8">
    <location>
        <begin position="1"/>
        <end position="124"/>
    </location>
</feature>
<evidence type="ECO:0000256" key="1">
    <source>
        <dbReference type="ARBA" id="ARBA00022741"/>
    </source>
</evidence>
<evidence type="ECO:0000256" key="6">
    <source>
        <dbReference type="RuleBase" id="RU000492"/>
    </source>
</evidence>
<dbReference type="Pfam" id="PF00270">
    <property type="entry name" value="DEAD"/>
    <property type="match status" value="2"/>
</dbReference>
<sequence length="311" mass="35455">MEGCNVMGSARTGSGKTLAFLIPAIELLHNLHFLPRNGTGVIVICPTRELAIQNGIIPQLCWAAHGPCLIIDEADRILEENFEEDMKQIFKRLPRDRQTVLFSATQTQKVEDFAIFTFRKNEERKRKLVYVGVDDSELKDYIVQYDPPDEPKDYIHRVGRTARGDKGKGDALLFLLPEELKLLIHLQGANISLTEHEFSKERVPKVQSQLENIVGGNYFLERLAKEAYKSYLLAYNSHSMKDIFDVHGLDLKRVAASFGLKEPPRMNLNLESSASKHRKTRKVYGGRRHGIGPSKPYGWRGGYGRRQFARF</sequence>
<dbReference type="EMBL" id="BQKI01000003">
    <property type="protein sequence ID" value="GJM90351.1"/>
    <property type="molecule type" value="Genomic_DNA"/>
</dbReference>
<comment type="caution">
    <text evidence="10">The sequence shown here is derived from an EMBL/GenBank/DDBJ whole genome shotgun (WGS) entry which is preliminary data.</text>
</comment>
<dbReference type="GO" id="GO:0016787">
    <property type="term" value="F:hydrolase activity"/>
    <property type="evidence" value="ECO:0007669"/>
    <property type="project" value="UniProtKB-KW"/>
</dbReference>
<comment type="function">
    <text evidence="7">RNA helicase.</text>
</comment>
<dbReference type="InterPro" id="IPR027417">
    <property type="entry name" value="P-loop_NTPase"/>
</dbReference>
<keyword evidence="4 6" id="KW-0067">ATP-binding</keyword>
<comment type="domain">
    <text evidence="7">The Q motif is unique to and characteristic of the DEAD box family of RNA helicases and controls ATP binding and hydrolysis.</text>
</comment>
<dbReference type="SMART" id="SM01178">
    <property type="entry name" value="DUF4217"/>
    <property type="match status" value="1"/>
</dbReference>
<keyword evidence="2 6" id="KW-0378">Hydrolase</keyword>
<dbReference type="InterPro" id="IPR011545">
    <property type="entry name" value="DEAD/DEAH_box_helicase_dom"/>
</dbReference>
<dbReference type="Proteomes" id="UP001054889">
    <property type="component" value="Unassembled WGS sequence"/>
</dbReference>
<dbReference type="SMART" id="SM00487">
    <property type="entry name" value="DEXDc"/>
    <property type="match status" value="1"/>
</dbReference>
<dbReference type="EC" id="3.6.4.13" evidence="7"/>
<keyword evidence="1 6" id="KW-0547">Nucleotide-binding</keyword>
<evidence type="ECO:0000313" key="11">
    <source>
        <dbReference type="Proteomes" id="UP001054889"/>
    </source>
</evidence>
<dbReference type="InterPro" id="IPR001650">
    <property type="entry name" value="Helicase_C-like"/>
</dbReference>
<dbReference type="Pfam" id="PF13959">
    <property type="entry name" value="CTE_SPB4"/>
    <property type="match status" value="1"/>
</dbReference>
<dbReference type="PROSITE" id="PS00039">
    <property type="entry name" value="DEAD_ATP_HELICASE"/>
    <property type="match status" value="1"/>
</dbReference>
<dbReference type="InterPro" id="IPR025313">
    <property type="entry name" value="SPB4-like_CTE"/>
</dbReference>
<proteinExistence type="inferred from homology"/>
<evidence type="ECO:0000259" key="9">
    <source>
        <dbReference type="PROSITE" id="PS51194"/>
    </source>
</evidence>
<keyword evidence="3 6" id="KW-0347">Helicase</keyword>
<reference evidence="10" key="1">
    <citation type="journal article" date="2018" name="DNA Res.">
        <title>Multiple hybrid de novo genome assembly of finger millet, an orphan allotetraploid crop.</title>
        <authorList>
            <person name="Hatakeyama M."/>
            <person name="Aluri S."/>
            <person name="Balachadran M.T."/>
            <person name="Sivarajan S.R."/>
            <person name="Patrignani A."/>
            <person name="Gruter S."/>
            <person name="Poveda L."/>
            <person name="Shimizu-Inatsugi R."/>
            <person name="Baeten J."/>
            <person name="Francoijs K.J."/>
            <person name="Nataraja K.N."/>
            <person name="Reddy Y.A.N."/>
            <person name="Phadnis S."/>
            <person name="Ravikumar R.L."/>
            <person name="Schlapbach R."/>
            <person name="Sreeman S.M."/>
            <person name="Shimizu K.K."/>
        </authorList>
    </citation>
    <scope>NUCLEOTIDE SEQUENCE</scope>
</reference>
<name>A0AAV5BVV0_ELECO</name>
<dbReference type="Gene3D" id="3.40.50.300">
    <property type="entry name" value="P-loop containing nucleotide triphosphate hydrolases"/>
    <property type="match status" value="3"/>
</dbReference>
<organism evidence="10 11">
    <name type="scientific">Eleusine coracana subsp. coracana</name>
    <dbReference type="NCBI Taxonomy" id="191504"/>
    <lineage>
        <taxon>Eukaryota</taxon>
        <taxon>Viridiplantae</taxon>
        <taxon>Streptophyta</taxon>
        <taxon>Embryophyta</taxon>
        <taxon>Tracheophyta</taxon>
        <taxon>Spermatophyta</taxon>
        <taxon>Magnoliopsida</taxon>
        <taxon>Liliopsida</taxon>
        <taxon>Poales</taxon>
        <taxon>Poaceae</taxon>
        <taxon>PACMAD clade</taxon>
        <taxon>Chloridoideae</taxon>
        <taxon>Cynodonteae</taxon>
        <taxon>Eleusininae</taxon>
        <taxon>Eleusine</taxon>
    </lineage>
</organism>
<evidence type="ECO:0000259" key="8">
    <source>
        <dbReference type="PROSITE" id="PS51192"/>
    </source>
</evidence>
<keyword evidence="5 7" id="KW-0694">RNA-binding</keyword>
<dbReference type="InterPro" id="IPR000629">
    <property type="entry name" value="RNA-helicase_DEAD-box_CS"/>
</dbReference>
<evidence type="ECO:0000256" key="4">
    <source>
        <dbReference type="ARBA" id="ARBA00022840"/>
    </source>
</evidence>
<accession>A0AAV5BVV0</accession>
<dbReference type="SUPFAM" id="SSF52540">
    <property type="entry name" value="P-loop containing nucleoside triphosphate hydrolases"/>
    <property type="match status" value="2"/>
</dbReference>
<evidence type="ECO:0000256" key="7">
    <source>
        <dbReference type="RuleBase" id="RU365068"/>
    </source>
</evidence>
<protein>
    <recommendedName>
        <fullName evidence="7">ATP-dependent RNA helicase</fullName>
        <ecNumber evidence="7">3.6.4.13</ecNumber>
    </recommendedName>
</protein>
<comment type="catalytic activity">
    <reaction evidence="7">
        <text>ATP + H2O = ADP + phosphate + H(+)</text>
        <dbReference type="Rhea" id="RHEA:13065"/>
        <dbReference type="ChEBI" id="CHEBI:15377"/>
        <dbReference type="ChEBI" id="CHEBI:15378"/>
        <dbReference type="ChEBI" id="CHEBI:30616"/>
        <dbReference type="ChEBI" id="CHEBI:43474"/>
        <dbReference type="ChEBI" id="CHEBI:456216"/>
        <dbReference type="EC" id="3.6.4.13"/>
    </reaction>
</comment>
<comment type="similarity">
    <text evidence="6">Belongs to the DEAD box helicase family.</text>
</comment>
<evidence type="ECO:0000256" key="5">
    <source>
        <dbReference type="ARBA" id="ARBA00022884"/>
    </source>
</evidence>
<dbReference type="GO" id="GO:0005524">
    <property type="term" value="F:ATP binding"/>
    <property type="evidence" value="ECO:0007669"/>
    <property type="project" value="UniProtKB-UniRule"/>
</dbReference>
<dbReference type="GO" id="GO:0003724">
    <property type="term" value="F:RNA helicase activity"/>
    <property type="evidence" value="ECO:0007669"/>
    <property type="project" value="UniProtKB-EC"/>
</dbReference>
<dbReference type="PANTHER" id="PTHR24031">
    <property type="entry name" value="RNA HELICASE"/>
    <property type="match status" value="1"/>
</dbReference>
<evidence type="ECO:0000256" key="3">
    <source>
        <dbReference type="ARBA" id="ARBA00022806"/>
    </source>
</evidence>
<keyword evidence="11" id="KW-1185">Reference proteome</keyword>
<reference evidence="10" key="2">
    <citation type="submission" date="2021-12" db="EMBL/GenBank/DDBJ databases">
        <title>Resequencing data analysis of finger millet.</title>
        <authorList>
            <person name="Hatakeyama M."/>
            <person name="Aluri S."/>
            <person name="Balachadran M.T."/>
            <person name="Sivarajan S.R."/>
            <person name="Poveda L."/>
            <person name="Shimizu-Inatsugi R."/>
            <person name="Schlapbach R."/>
            <person name="Sreeman S.M."/>
            <person name="Shimizu K.K."/>
        </authorList>
    </citation>
    <scope>NUCLEOTIDE SEQUENCE</scope>
</reference>
<dbReference type="InterPro" id="IPR014001">
    <property type="entry name" value="Helicase_ATP-bd"/>
</dbReference>
<evidence type="ECO:0000313" key="10">
    <source>
        <dbReference type="EMBL" id="GJM90351.1"/>
    </source>
</evidence>
<dbReference type="PROSITE" id="PS51192">
    <property type="entry name" value="HELICASE_ATP_BIND_1"/>
    <property type="match status" value="1"/>
</dbReference>
<dbReference type="GO" id="GO:0003723">
    <property type="term" value="F:RNA binding"/>
    <property type="evidence" value="ECO:0007669"/>
    <property type="project" value="UniProtKB-UniRule"/>
</dbReference>
<gene>
    <name evidence="10" type="primary">ga06623</name>
    <name evidence="10" type="ORF">PR202_ga06623</name>
</gene>
<evidence type="ECO:0000256" key="2">
    <source>
        <dbReference type="ARBA" id="ARBA00022801"/>
    </source>
</evidence>
<feature type="domain" description="Helicase C-terminal" evidence="9">
    <location>
        <begin position="56"/>
        <end position="214"/>
    </location>
</feature>
<dbReference type="AlphaFoldDB" id="A0AAV5BVV0"/>